<dbReference type="PANTHER" id="PTHR24269:SF16">
    <property type="entry name" value="PROTEIN SLG1"/>
    <property type="match status" value="1"/>
</dbReference>
<evidence type="ECO:0000256" key="2">
    <source>
        <dbReference type="ARBA" id="ARBA00022692"/>
    </source>
</evidence>
<evidence type="ECO:0000313" key="10">
    <source>
        <dbReference type="EMBL" id="KAK4220709.1"/>
    </source>
</evidence>
<dbReference type="SUPFAM" id="SSF49785">
    <property type="entry name" value="Galactose-binding domain-like"/>
    <property type="match status" value="1"/>
</dbReference>
<keyword evidence="5" id="KW-0472">Membrane</keyword>
<evidence type="ECO:0000256" key="5">
    <source>
        <dbReference type="ARBA" id="ARBA00023136"/>
    </source>
</evidence>
<feature type="domain" description="WSC" evidence="9">
    <location>
        <begin position="131"/>
        <end position="225"/>
    </location>
</feature>
<feature type="compositionally biased region" description="Low complexity" evidence="7">
    <location>
        <begin position="353"/>
        <end position="472"/>
    </location>
</feature>
<evidence type="ECO:0000256" key="8">
    <source>
        <dbReference type="SAM" id="SignalP"/>
    </source>
</evidence>
<evidence type="ECO:0000256" key="7">
    <source>
        <dbReference type="SAM" id="MobiDB-lite"/>
    </source>
</evidence>
<dbReference type="Pfam" id="PF01822">
    <property type="entry name" value="WSC"/>
    <property type="match status" value="3"/>
</dbReference>
<sequence>MWTHAVIALTSVALTGVDASPFARRAIPEIPGYNYTGCYTEASGIRALSGLSYFEDLMTVQKCAAACAGFNHFGVEYGRECYCGNTINTGSVLAPAGDCSFSCPGDLTQDCGAGNRLNLYTRAAALPSFTSYGYRGCFSEPVGARALPNLYQRSATNMTIEACASFCIGGGYTLFGLEYYEECFCSQRLTTGTLPAPEADCRFPCTGNSQQICGGDSRLNVYEFGFTSTPGGYISEGCYTEATGIRALSDFAYYNNVMTVALCANACAGYNFFGVEYGRECFCGNRINTANGSTPTAFSECSFDCPGNPAEKCGAGNRLNLYRYLPAPPTTTSVSTSSSSTATSLTFSTSTTSSTTTYVLPSTSSTTESSSSESSTSGYFTETSSDVPTSSESSSEVPTSTSESTSETSSDVVTSESNTETSSSEVSTTTSEVTTKASESSDLPTSTTESETPLITSESSTETSSDVPTSTSKSEVAASTPEFTTETSSDVPTSTEEPTIEPSSEVPTSTEESTTETSSDVSTSTEESATETSSSDLPTSTSESELPTSTSESTTETSSELPTSTSEVTSESSSVELALSTSESSTESSSTNLPTSTSKPTIESSTSDLPTSTLDLTPESTSSDLPSTSEFNTESSTTTALTSFTLPTPSSSSPTPSSSSTTTSSPPLPPTNILLSPSFESTPGPSPWTILSRTSPRTTFSFTNPTNPHSGLRSASISYTSGSTPPQAWFNQPITLRSGTRYIFSGWTRASVNNPGCSISFFIGTANGTTVTVSKTLATVGSSSIRTSWRESEGFFDTPGTVGGNGMGEYTFNVRVGCSGGFGSGRTFYVDDLNLVG</sequence>
<feature type="domain" description="WSC" evidence="9">
    <location>
        <begin position="232"/>
        <end position="325"/>
    </location>
</feature>
<feature type="signal peptide" evidence="8">
    <location>
        <begin position="1"/>
        <end position="19"/>
    </location>
</feature>
<keyword evidence="6" id="KW-0325">Glycoprotein</keyword>
<feature type="compositionally biased region" description="Polar residues" evidence="7">
    <location>
        <begin position="481"/>
        <end position="490"/>
    </location>
</feature>
<dbReference type="InterPro" id="IPR008979">
    <property type="entry name" value="Galactose-bd-like_sf"/>
</dbReference>
<feature type="region of interest" description="Disordered" evidence="7">
    <location>
        <begin position="353"/>
        <end position="686"/>
    </location>
</feature>
<comment type="subcellular location">
    <subcellularLocation>
        <location evidence="1">Membrane</location>
        <topology evidence="1">Single-pass membrane protein</topology>
    </subcellularLocation>
</comment>
<name>A0AAN6YKF2_9PEZI</name>
<dbReference type="InterPro" id="IPR051836">
    <property type="entry name" value="Kremen_rcpt"/>
</dbReference>
<dbReference type="InterPro" id="IPR002889">
    <property type="entry name" value="WSC_carb-bd"/>
</dbReference>
<dbReference type="SMART" id="SM00321">
    <property type="entry name" value="WSC"/>
    <property type="match status" value="3"/>
</dbReference>
<comment type="caution">
    <text evidence="10">The sequence shown here is derived from an EMBL/GenBank/DDBJ whole genome shotgun (WGS) entry which is preliminary data.</text>
</comment>
<evidence type="ECO:0000256" key="1">
    <source>
        <dbReference type="ARBA" id="ARBA00004167"/>
    </source>
</evidence>
<dbReference type="PANTHER" id="PTHR24269">
    <property type="entry name" value="KREMEN PROTEIN"/>
    <property type="match status" value="1"/>
</dbReference>
<proteinExistence type="predicted"/>
<dbReference type="AlphaFoldDB" id="A0AAN6YKF2"/>
<organism evidence="10 11">
    <name type="scientific">Podospora fimiseda</name>
    <dbReference type="NCBI Taxonomy" id="252190"/>
    <lineage>
        <taxon>Eukaryota</taxon>
        <taxon>Fungi</taxon>
        <taxon>Dikarya</taxon>
        <taxon>Ascomycota</taxon>
        <taxon>Pezizomycotina</taxon>
        <taxon>Sordariomycetes</taxon>
        <taxon>Sordariomycetidae</taxon>
        <taxon>Sordariales</taxon>
        <taxon>Podosporaceae</taxon>
        <taxon>Podospora</taxon>
    </lineage>
</organism>
<accession>A0AAN6YKF2</accession>
<dbReference type="EMBL" id="MU865661">
    <property type="protein sequence ID" value="KAK4220709.1"/>
    <property type="molecule type" value="Genomic_DNA"/>
</dbReference>
<keyword evidence="4" id="KW-1133">Transmembrane helix</keyword>
<evidence type="ECO:0000256" key="4">
    <source>
        <dbReference type="ARBA" id="ARBA00022989"/>
    </source>
</evidence>
<feature type="domain" description="WSC" evidence="9">
    <location>
        <begin position="32"/>
        <end position="123"/>
    </location>
</feature>
<keyword evidence="11" id="KW-1185">Reference proteome</keyword>
<evidence type="ECO:0000256" key="6">
    <source>
        <dbReference type="ARBA" id="ARBA00023180"/>
    </source>
</evidence>
<gene>
    <name evidence="10" type="ORF">QBC38DRAFT_505513</name>
</gene>
<dbReference type="GO" id="GO:0005886">
    <property type="term" value="C:plasma membrane"/>
    <property type="evidence" value="ECO:0007669"/>
    <property type="project" value="TreeGrafter"/>
</dbReference>
<evidence type="ECO:0000256" key="3">
    <source>
        <dbReference type="ARBA" id="ARBA00022729"/>
    </source>
</evidence>
<protein>
    <submittedName>
        <fullName evidence="10">WSC domain-containing protein</fullName>
    </submittedName>
</protein>
<dbReference type="Proteomes" id="UP001301958">
    <property type="component" value="Unassembled WGS sequence"/>
</dbReference>
<reference evidence="10" key="1">
    <citation type="journal article" date="2023" name="Mol. Phylogenet. Evol.">
        <title>Genome-scale phylogeny and comparative genomics of the fungal order Sordariales.</title>
        <authorList>
            <person name="Hensen N."/>
            <person name="Bonometti L."/>
            <person name="Westerberg I."/>
            <person name="Brannstrom I.O."/>
            <person name="Guillou S."/>
            <person name="Cros-Aarteil S."/>
            <person name="Calhoun S."/>
            <person name="Haridas S."/>
            <person name="Kuo A."/>
            <person name="Mondo S."/>
            <person name="Pangilinan J."/>
            <person name="Riley R."/>
            <person name="LaButti K."/>
            <person name="Andreopoulos B."/>
            <person name="Lipzen A."/>
            <person name="Chen C."/>
            <person name="Yan M."/>
            <person name="Daum C."/>
            <person name="Ng V."/>
            <person name="Clum A."/>
            <person name="Steindorff A."/>
            <person name="Ohm R.A."/>
            <person name="Martin F."/>
            <person name="Silar P."/>
            <person name="Natvig D.O."/>
            <person name="Lalanne C."/>
            <person name="Gautier V."/>
            <person name="Ament-Velasquez S.L."/>
            <person name="Kruys A."/>
            <person name="Hutchinson M.I."/>
            <person name="Powell A.J."/>
            <person name="Barry K."/>
            <person name="Miller A.N."/>
            <person name="Grigoriev I.V."/>
            <person name="Debuchy R."/>
            <person name="Gladieux P."/>
            <person name="Hiltunen Thoren M."/>
            <person name="Johannesson H."/>
        </authorList>
    </citation>
    <scope>NUCLEOTIDE SEQUENCE</scope>
    <source>
        <strain evidence="10">CBS 990.96</strain>
    </source>
</reference>
<evidence type="ECO:0000259" key="9">
    <source>
        <dbReference type="PROSITE" id="PS51212"/>
    </source>
</evidence>
<reference evidence="10" key="2">
    <citation type="submission" date="2023-05" db="EMBL/GenBank/DDBJ databases">
        <authorList>
            <consortium name="Lawrence Berkeley National Laboratory"/>
            <person name="Steindorff A."/>
            <person name="Hensen N."/>
            <person name="Bonometti L."/>
            <person name="Westerberg I."/>
            <person name="Brannstrom I.O."/>
            <person name="Guillou S."/>
            <person name="Cros-Aarteil S."/>
            <person name="Calhoun S."/>
            <person name="Haridas S."/>
            <person name="Kuo A."/>
            <person name="Mondo S."/>
            <person name="Pangilinan J."/>
            <person name="Riley R."/>
            <person name="Labutti K."/>
            <person name="Andreopoulos B."/>
            <person name="Lipzen A."/>
            <person name="Chen C."/>
            <person name="Yanf M."/>
            <person name="Daum C."/>
            <person name="Ng V."/>
            <person name="Clum A."/>
            <person name="Ohm R."/>
            <person name="Martin F."/>
            <person name="Silar P."/>
            <person name="Natvig D."/>
            <person name="Lalanne C."/>
            <person name="Gautier V."/>
            <person name="Ament-Velasquez S.L."/>
            <person name="Kruys A."/>
            <person name="Hutchinson M.I."/>
            <person name="Powell A.J."/>
            <person name="Barry K."/>
            <person name="Miller A.N."/>
            <person name="Grigoriev I.V."/>
            <person name="Debuchy R."/>
            <person name="Gladieux P."/>
            <person name="Thoren M.H."/>
            <person name="Johannesson H."/>
        </authorList>
    </citation>
    <scope>NUCLEOTIDE SEQUENCE</scope>
    <source>
        <strain evidence="10">CBS 990.96</strain>
    </source>
</reference>
<keyword evidence="3 8" id="KW-0732">Signal</keyword>
<feature type="compositionally biased region" description="Low complexity" evidence="7">
    <location>
        <begin position="491"/>
        <end position="678"/>
    </location>
</feature>
<keyword evidence="2" id="KW-0812">Transmembrane</keyword>
<feature type="chain" id="PRO_5042899148" evidence="8">
    <location>
        <begin position="20"/>
        <end position="837"/>
    </location>
</feature>
<evidence type="ECO:0000313" key="11">
    <source>
        <dbReference type="Proteomes" id="UP001301958"/>
    </source>
</evidence>
<dbReference type="PROSITE" id="PS51212">
    <property type="entry name" value="WSC"/>
    <property type="match status" value="3"/>
</dbReference>